<accession>A0ABR2Q794</accession>
<comment type="caution">
    <text evidence="1">The sequence shown here is derived from an EMBL/GenBank/DDBJ whole genome shotgun (WGS) entry which is preliminary data.</text>
</comment>
<proteinExistence type="predicted"/>
<name>A0ABR2Q794_9ROSI</name>
<evidence type="ECO:0000313" key="1">
    <source>
        <dbReference type="EMBL" id="KAK8996539.1"/>
    </source>
</evidence>
<gene>
    <name evidence="1" type="ORF">V6N11_081810</name>
</gene>
<dbReference type="EMBL" id="JBBPBN010000044">
    <property type="protein sequence ID" value="KAK8996539.1"/>
    <property type="molecule type" value="Genomic_DNA"/>
</dbReference>
<evidence type="ECO:0000313" key="2">
    <source>
        <dbReference type="Proteomes" id="UP001396334"/>
    </source>
</evidence>
<protein>
    <submittedName>
        <fullName evidence="1">Uncharacterized protein</fullName>
    </submittedName>
</protein>
<dbReference type="PANTHER" id="PTHR47913:SF1">
    <property type="entry name" value="OS01G0167750 PROTEIN"/>
    <property type="match status" value="1"/>
</dbReference>
<dbReference type="Proteomes" id="UP001396334">
    <property type="component" value="Unassembled WGS sequence"/>
</dbReference>
<sequence length="126" mass="14472">MIALKLEDRTSQAKSSASDMHSKLVSCSVVSFFELEDKLINKVRMEKMKLLFRTIRRLFECYDISKNVFAAFKIFREDRSLCSHKTKFNLMFLYSSLSRTSTKSRRNSDALGVLDGISLNGICPDN</sequence>
<dbReference type="PANTHER" id="PTHR47913">
    <property type="entry name" value="OS01G0167750 PROTEIN"/>
    <property type="match status" value="1"/>
</dbReference>
<organism evidence="1 2">
    <name type="scientific">Hibiscus sabdariffa</name>
    <name type="common">roselle</name>
    <dbReference type="NCBI Taxonomy" id="183260"/>
    <lineage>
        <taxon>Eukaryota</taxon>
        <taxon>Viridiplantae</taxon>
        <taxon>Streptophyta</taxon>
        <taxon>Embryophyta</taxon>
        <taxon>Tracheophyta</taxon>
        <taxon>Spermatophyta</taxon>
        <taxon>Magnoliopsida</taxon>
        <taxon>eudicotyledons</taxon>
        <taxon>Gunneridae</taxon>
        <taxon>Pentapetalae</taxon>
        <taxon>rosids</taxon>
        <taxon>malvids</taxon>
        <taxon>Malvales</taxon>
        <taxon>Malvaceae</taxon>
        <taxon>Malvoideae</taxon>
        <taxon>Hibiscus</taxon>
    </lineage>
</organism>
<reference evidence="1 2" key="1">
    <citation type="journal article" date="2024" name="G3 (Bethesda)">
        <title>Genome assembly of Hibiscus sabdariffa L. provides insights into metabolisms of medicinal natural products.</title>
        <authorList>
            <person name="Kim T."/>
        </authorList>
    </citation>
    <scope>NUCLEOTIDE SEQUENCE [LARGE SCALE GENOMIC DNA]</scope>
    <source>
        <strain evidence="1">TK-2024</strain>
        <tissue evidence="1">Old leaves</tissue>
    </source>
</reference>
<keyword evidence="2" id="KW-1185">Reference proteome</keyword>
<dbReference type="InterPro" id="IPR044175">
    <property type="entry name" value="At5g66631-like"/>
</dbReference>